<dbReference type="Proteomes" id="UP000325577">
    <property type="component" value="Linkage Group LG10"/>
</dbReference>
<dbReference type="EMBL" id="CM018033">
    <property type="protein sequence ID" value="KAA8544650.1"/>
    <property type="molecule type" value="Genomic_DNA"/>
</dbReference>
<evidence type="ECO:0000256" key="1">
    <source>
        <dbReference type="ARBA" id="ARBA00022679"/>
    </source>
</evidence>
<feature type="chain" id="PRO_5023853857" evidence="2">
    <location>
        <begin position="18"/>
        <end position="182"/>
    </location>
</feature>
<evidence type="ECO:0000256" key="2">
    <source>
        <dbReference type="SAM" id="SignalP"/>
    </source>
</evidence>
<dbReference type="InterPro" id="IPR045322">
    <property type="entry name" value="HECTD1/TRIP12-like"/>
</dbReference>
<reference evidence="3 4" key="1">
    <citation type="submission" date="2019-09" db="EMBL/GenBank/DDBJ databases">
        <title>A chromosome-level genome assembly of the Chinese tupelo Nyssa sinensis.</title>
        <authorList>
            <person name="Yang X."/>
            <person name="Kang M."/>
            <person name="Yang Y."/>
            <person name="Xiong H."/>
            <person name="Wang M."/>
            <person name="Zhang Z."/>
            <person name="Wang Z."/>
            <person name="Wu H."/>
            <person name="Ma T."/>
            <person name="Liu J."/>
            <person name="Xi Z."/>
        </authorList>
    </citation>
    <scope>NUCLEOTIDE SEQUENCE [LARGE SCALE GENOMIC DNA]</scope>
    <source>
        <strain evidence="3">J267</strain>
        <tissue evidence="3">Leaf</tissue>
    </source>
</reference>
<dbReference type="PANTHER" id="PTHR45670">
    <property type="entry name" value="E3 UBIQUITIN-PROTEIN LIGASE TRIP12"/>
    <property type="match status" value="1"/>
</dbReference>
<dbReference type="GO" id="GO:0000209">
    <property type="term" value="P:protein polyubiquitination"/>
    <property type="evidence" value="ECO:0007669"/>
    <property type="project" value="TreeGrafter"/>
</dbReference>
<keyword evidence="2" id="KW-0732">Signal</keyword>
<name>A0A5J5BRG3_9ASTE</name>
<proteinExistence type="predicted"/>
<feature type="signal peptide" evidence="2">
    <location>
        <begin position="1"/>
        <end position="17"/>
    </location>
</feature>
<dbReference type="AlphaFoldDB" id="A0A5J5BRG3"/>
<dbReference type="GO" id="GO:0043161">
    <property type="term" value="P:proteasome-mediated ubiquitin-dependent protein catabolic process"/>
    <property type="evidence" value="ECO:0007669"/>
    <property type="project" value="TreeGrafter"/>
</dbReference>
<organism evidence="3 4">
    <name type="scientific">Nyssa sinensis</name>
    <dbReference type="NCBI Taxonomy" id="561372"/>
    <lineage>
        <taxon>Eukaryota</taxon>
        <taxon>Viridiplantae</taxon>
        <taxon>Streptophyta</taxon>
        <taxon>Embryophyta</taxon>
        <taxon>Tracheophyta</taxon>
        <taxon>Spermatophyta</taxon>
        <taxon>Magnoliopsida</taxon>
        <taxon>eudicotyledons</taxon>
        <taxon>Gunneridae</taxon>
        <taxon>Pentapetalae</taxon>
        <taxon>asterids</taxon>
        <taxon>Cornales</taxon>
        <taxon>Nyssaceae</taxon>
        <taxon>Nyssa</taxon>
    </lineage>
</organism>
<dbReference type="OrthoDB" id="1730250at2759"/>
<evidence type="ECO:0000313" key="4">
    <source>
        <dbReference type="Proteomes" id="UP000325577"/>
    </source>
</evidence>
<accession>A0A5J5BRG3</accession>
<dbReference type="GO" id="GO:0061630">
    <property type="term" value="F:ubiquitin protein ligase activity"/>
    <property type="evidence" value="ECO:0007669"/>
    <property type="project" value="InterPro"/>
</dbReference>
<keyword evidence="1" id="KW-0808">Transferase</keyword>
<gene>
    <name evidence="3" type="ORF">F0562_019434</name>
</gene>
<dbReference type="PANTHER" id="PTHR45670:SF10">
    <property type="entry name" value="E3 UBIQUITIN-PROTEIN LIGASE UPL4"/>
    <property type="match status" value="1"/>
</dbReference>
<protein>
    <submittedName>
        <fullName evidence="3">Uncharacterized protein</fullName>
    </submittedName>
</protein>
<sequence>MWVFCSSTLGALTSVIATATTGGGVKALGLCTGTRDFSVNGNQLQMCSHQQYQQHQATHLIDLKSRTTLCQPIYTGLIGLLVKLVFGSIGVVRTLFELNIISILKDILSTYDFAHGMSLSNMADGHCNQVHEVLKLLNKFLPTIARDQDGHLALDKEAFLWNRPDLLEKFGMDILPVLIQQI</sequence>
<keyword evidence="4" id="KW-1185">Reference proteome</keyword>
<evidence type="ECO:0000313" key="3">
    <source>
        <dbReference type="EMBL" id="KAA8544650.1"/>
    </source>
</evidence>